<proteinExistence type="predicted"/>
<dbReference type="EMBL" id="SOZJ01000010">
    <property type="protein sequence ID" value="TGJ62499.1"/>
    <property type="molecule type" value="Genomic_DNA"/>
</dbReference>
<accession>A0A7C8N640</accession>
<evidence type="ECO:0000313" key="9">
    <source>
        <dbReference type="EMBL" id="KAF3142877.1"/>
    </source>
</evidence>
<dbReference type="EMBL" id="WIQZ01000010">
    <property type="protein sequence ID" value="KAF3142877.1"/>
    <property type="molecule type" value="Genomic_DNA"/>
</dbReference>
<evidence type="ECO:0000256" key="5">
    <source>
        <dbReference type="SAM" id="Coils"/>
    </source>
</evidence>
<dbReference type="PROSITE" id="PS51503">
    <property type="entry name" value="HIG1"/>
    <property type="match status" value="1"/>
</dbReference>
<dbReference type="GO" id="GO:0033617">
    <property type="term" value="P:mitochondrial respiratory chain complex IV assembly"/>
    <property type="evidence" value="ECO:0007669"/>
    <property type="project" value="TreeGrafter"/>
</dbReference>
<keyword evidence="2 6" id="KW-0812">Transmembrane</keyword>
<dbReference type="AlphaFoldDB" id="A0A7C8N640"/>
<gene>
    <name evidence="10" type="ORF">EYR41_002474</name>
    <name evidence="8" type="ORF">TWF102_011715</name>
    <name evidence="9" type="ORF">TWF703_000381</name>
</gene>
<evidence type="ECO:0000256" key="6">
    <source>
        <dbReference type="SAM" id="Phobius"/>
    </source>
</evidence>
<feature type="transmembrane region" description="Helical" evidence="6">
    <location>
        <begin position="50"/>
        <end position="69"/>
    </location>
</feature>
<evidence type="ECO:0000256" key="1">
    <source>
        <dbReference type="ARBA" id="ARBA00004173"/>
    </source>
</evidence>
<dbReference type="GO" id="GO:0005739">
    <property type="term" value="C:mitochondrion"/>
    <property type="evidence" value="ECO:0007669"/>
    <property type="project" value="UniProtKB-SubCell"/>
</dbReference>
<reference evidence="10 11" key="1">
    <citation type="submission" date="2019-03" db="EMBL/GenBank/DDBJ databases">
        <title>Nematode-trapping fungi genome.</title>
        <authorList>
            <person name="Vidal-Diez De Ulzurrun G."/>
        </authorList>
    </citation>
    <scope>NUCLEOTIDE SEQUENCE [LARGE SCALE GENOMIC DNA]</scope>
    <source>
        <strain evidence="10 11">TWF154</strain>
    </source>
</reference>
<dbReference type="Proteomes" id="UP000297595">
    <property type="component" value="Unassembled WGS sequence"/>
</dbReference>
<comment type="subcellular location">
    <subcellularLocation>
        <location evidence="1">Mitochondrion</location>
    </subcellularLocation>
</comment>
<keyword evidence="4 6" id="KW-0472">Membrane</keyword>
<evidence type="ECO:0000256" key="3">
    <source>
        <dbReference type="ARBA" id="ARBA00022989"/>
    </source>
</evidence>
<name>A0A7C8N640_ORBOL</name>
<feature type="coiled-coil region" evidence="5">
    <location>
        <begin position="212"/>
        <end position="239"/>
    </location>
</feature>
<protein>
    <recommendedName>
        <fullName evidence="7">HIG1 domain-containing protein</fullName>
    </recommendedName>
</protein>
<sequence>MKILTKEEEDAHYAATVKGGLKGGAYGLGIGLASAFLLNHRYPFFRNLTLPLKAFFVTSSATFALIVTAENTSRQFEINRLKANITYQDRTAAILAQNRANMSQQEKMMDWGRENRYKIVGASWIASMAGSLALVYRDKYLTRAQKLVQARVYAQGLTLMVLLASAAFEISDARSGKRRDIIMVPDPADPTGQKMIEKKVHHEQYEGQDLWMDMVKDEEERIRRRKEEAARALKSQKQEAQ</sequence>
<keyword evidence="5" id="KW-0175">Coiled coil</keyword>
<dbReference type="EMBL" id="WIQW01000093">
    <property type="protein sequence ID" value="KAF3085090.1"/>
    <property type="molecule type" value="Genomic_DNA"/>
</dbReference>
<evidence type="ECO:0000313" key="11">
    <source>
        <dbReference type="Proteomes" id="UP000297595"/>
    </source>
</evidence>
<dbReference type="OrthoDB" id="1915122at2759"/>
<evidence type="ECO:0000259" key="7">
    <source>
        <dbReference type="PROSITE" id="PS51503"/>
    </source>
</evidence>
<dbReference type="Pfam" id="PF04588">
    <property type="entry name" value="HIG_1_N"/>
    <property type="match status" value="1"/>
</dbReference>
<evidence type="ECO:0000313" key="10">
    <source>
        <dbReference type="EMBL" id="TGJ62499.1"/>
    </source>
</evidence>
<evidence type="ECO:0000313" key="13">
    <source>
        <dbReference type="Proteomes" id="UP000480548"/>
    </source>
</evidence>
<keyword evidence="3 6" id="KW-1133">Transmembrane helix</keyword>
<comment type="caution">
    <text evidence="8">The sequence shown here is derived from an EMBL/GenBank/DDBJ whole genome shotgun (WGS) entry which is preliminary data.</text>
</comment>
<feature type="transmembrane region" description="Helical" evidence="6">
    <location>
        <begin position="21"/>
        <end position="38"/>
    </location>
</feature>
<dbReference type="PANTHER" id="PTHR28018">
    <property type="entry name" value="RESPIRATORY SUPERCOMPLEX FACTOR 2, MITOCHONDRIAL"/>
    <property type="match status" value="1"/>
</dbReference>
<dbReference type="PANTHER" id="PTHR28018:SF3">
    <property type="entry name" value="RESPIRATORY SUPERCOMPLEX FACTOR 2, MITOCHONDRIAL"/>
    <property type="match status" value="1"/>
</dbReference>
<evidence type="ECO:0000313" key="8">
    <source>
        <dbReference type="EMBL" id="KAF3085090.1"/>
    </source>
</evidence>
<feature type="domain" description="HIG1" evidence="7">
    <location>
        <begin position="89"/>
        <end position="180"/>
    </location>
</feature>
<organism evidence="8 12">
    <name type="scientific">Orbilia oligospora</name>
    <name type="common">Nematode-trapping fungus</name>
    <name type="synonym">Arthrobotrys oligospora</name>
    <dbReference type="NCBI Taxonomy" id="2813651"/>
    <lineage>
        <taxon>Eukaryota</taxon>
        <taxon>Fungi</taxon>
        <taxon>Dikarya</taxon>
        <taxon>Ascomycota</taxon>
        <taxon>Pezizomycotina</taxon>
        <taxon>Orbiliomycetes</taxon>
        <taxon>Orbiliales</taxon>
        <taxon>Orbiliaceae</taxon>
        <taxon>Orbilia</taxon>
    </lineage>
</organism>
<feature type="transmembrane region" description="Helical" evidence="6">
    <location>
        <begin position="152"/>
        <end position="170"/>
    </location>
</feature>
<dbReference type="InterPro" id="IPR040153">
    <property type="entry name" value="Rcf2"/>
</dbReference>
<evidence type="ECO:0000256" key="2">
    <source>
        <dbReference type="ARBA" id="ARBA00022692"/>
    </source>
</evidence>
<dbReference type="Proteomes" id="UP000475325">
    <property type="component" value="Unassembled WGS sequence"/>
</dbReference>
<dbReference type="Proteomes" id="UP000480548">
    <property type="component" value="Unassembled WGS sequence"/>
</dbReference>
<evidence type="ECO:0000256" key="4">
    <source>
        <dbReference type="ARBA" id="ARBA00023136"/>
    </source>
</evidence>
<reference evidence="12 13" key="2">
    <citation type="submission" date="2019-06" db="EMBL/GenBank/DDBJ databases">
        <authorList>
            <person name="Palmer J.M."/>
        </authorList>
    </citation>
    <scope>NUCLEOTIDE SEQUENCE [LARGE SCALE GENOMIC DNA]</scope>
    <source>
        <strain evidence="8 12">TWF102</strain>
        <strain evidence="9 13">TWF703</strain>
    </source>
</reference>
<dbReference type="InterPro" id="IPR007667">
    <property type="entry name" value="Hypoxia_induced_domain"/>
</dbReference>
<evidence type="ECO:0000313" key="12">
    <source>
        <dbReference type="Proteomes" id="UP000475325"/>
    </source>
</evidence>
<feature type="transmembrane region" description="Helical" evidence="6">
    <location>
        <begin position="117"/>
        <end position="136"/>
    </location>
</feature>